<protein>
    <submittedName>
        <fullName evidence="7">ABC-2 family transporter protein</fullName>
    </submittedName>
</protein>
<evidence type="ECO:0000256" key="3">
    <source>
        <dbReference type="ARBA" id="ARBA00022692"/>
    </source>
</evidence>
<feature type="transmembrane region" description="Helical" evidence="6">
    <location>
        <begin position="21"/>
        <end position="43"/>
    </location>
</feature>
<dbReference type="Proteomes" id="UP000316921">
    <property type="component" value="Chromosome"/>
</dbReference>
<keyword evidence="5 6" id="KW-0472">Membrane</keyword>
<dbReference type="GO" id="GO:0005886">
    <property type="term" value="C:plasma membrane"/>
    <property type="evidence" value="ECO:0007669"/>
    <property type="project" value="UniProtKB-SubCell"/>
</dbReference>
<feature type="transmembrane region" description="Helical" evidence="6">
    <location>
        <begin position="110"/>
        <end position="134"/>
    </location>
</feature>
<evidence type="ECO:0000256" key="2">
    <source>
        <dbReference type="ARBA" id="ARBA00022475"/>
    </source>
</evidence>
<reference evidence="7 8" key="1">
    <citation type="submission" date="2019-02" db="EMBL/GenBank/DDBJ databases">
        <title>Deep-cultivation of Planctomycetes and their phenomic and genomic characterization uncovers novel biology.</title>
        <authorList>
            <person name="Wiegand S."/>
            <person name="Jogler M."/>
            <person name="Boedeker C."/>
            <person name="Pinto D."/>
            <person name="Vollmers J."/>
            <person name="Rivas-Marin E."/>
            <person name="Kohn T."/>
            <person name="Peeters S.H."/>
            <person name="Heuer A."/>
            <person name="Rast P."/>
            <person name="Oberbeckmann S."/>
            <person name="Bunk B."/>
            <person name="Jeske O."/>
            <person name="Meyerdierks A."/>
            <person name="Storesund J.E."/>
            <person name="Kallscheuer N."/>
            <person name="Luecker S."/>
            <person name="Lage O.M."/>
            <person name="Pohl T."/>
            <person name="Merkel B.J."/>
            <person name="Hornburger P."/>
            <person name="Mueller R.-W."/>
            <person name="Bruemmer F."/>
            <person name="Labrenz M."/>
            <person name="Spormann A.M."/>
            <person name="Op den Camp H."/>
            <person name="Overmann J."/>
            <person name="Amann R."/>
            <person name="Jetten M.S.M."/>
            <person name="Mascher T."/>
            <person name="Medema M.H."/>
            <person name="Devos D.P."/>
            <person name="Kaster A.-K."/>
            <person name="Ovreas L."/>
            <person name="Rohde M."/>
            <person name="Galperin M.Y."/>
            <person name="Jogler C."/>
        </authorList>
    </citation>
    <scope>NUCLEOTIDE SEQUENCE [LARGE SCALE GENOMIC DNA]</scope>
    <source>
        <strain evidence="7 8">Pla133</strain>
    </source>
</reference>
<evidence type="ECO:0000313" key="7">
    <source>
        <dbReference type="EMBL" id="QDU67029.1"/>
    </source>
</evidence>
<organism evidence="7 8">
    <name type="scientific">Engelhardtia mirabilis</name>
    <dbReference type="NCBI Taxonomy" id="2528011"/>
    <lineage>
        <taxon>Bacteria</taxon>
        <taxon>Pseudomonadati</taxon>
        <taxon>Planctomycetota</taxon>
        <taxon>Planctomycetia</taxon>
        <taxon>Planctomycetia incertae sedis</taxon>
        <taxon>Engelhardtia</taxon>
    </lineage>
</organism>
<evidence type="ECO:0000256" key="4">
    <source>
        <dbReference type="ARBA" id="ARBA00022989"/>
    </source>
</evidence>
<feature type="transmembrane region" description="Helical" evidence="6">
    <location>
        <begin position="146"/>
        <end position="167"/>
    </location>
</feature>
<dbReference type="RefSeq" id="WP_145064832.1">
    <property type="nucleotide sequence ID" value="NZ_CP036287.1"/>
</dbReference>
<dbReference type="AlphaFoldDB" id="A0A518BJ76"/>
<dbReference type="Pfam" id="PF12679">
    <property type="entry name" value="ABC2_membrane_2"/>
    <property type="match status" value="1"/>
</dbReference>
<keyword evidence="8" id="KW-1185">Reference proteome</keyword>
<dbReference type="PANTHER" id="PTHR30294:SF29">
    <property type="entry name" value="MULTIDRUG ABC TRANSPORTER PERMEASE YBHS-RELATED"/>
    <property type="match status" value="1"/>
</dbReference>
<feature type="transmembrane region" description="Helical" evidence="6">
    <location>
        <begin position="179"/>
        <end position="205"/>
    </location>
</feature>
<keyword evidence="2" id="KW-1003">Cell membrane</keyword>
<accession>A0A518BJ76</accession>
<dbReference type="EMBL" id="CP036287">
    <property type="protein sequence ID" value="QDU67029.1"/>
    <property type="molecule type" value="Genomic_DNA"/>
</dbReference>
<evidence type="ECO:0000313" key="8">
    <source>
        <dbReference type="Proteomes" id="UP000316921"/>
    </source>
</evidence>
<evidence type="ECO:0000256" key="6">
    <source>
        <dbReference type="SAM" id="Phobius"/>
    </source>
</evidence>
<feature type="transmembrane region" description="Helical" evidence="6">
    <location>
        <begin position="225"/>
        <end position="243"/>
    </location>
</feature>
<evidence type="ECO:0000256" key="1">
    <source>
        <dbReference type="ARBA" id="ARBA00004651"/>
    </source>
</evidence>
<keyword evidence="3 6" id="KW-0812">Transmembrane</keyword>
<keyword evidence="4 6" id="KW-1133">Transmembrane helix</keyword>
<dbReference type="PANTHER" id="PTHR30294">
    <property type="entry name" value="MEMBRANE COMPONENT OF ABC TRANSPORTER YHHJ-RELATED"/>
    <property type="match status" value="1"/>
</dbReference>
<dbReference type="InterPro" id="IPR051449">
    <property type="entry name" value="ABC-2_transporter_component"/>
</dbReference>
<evidence type="ECO:0000256" key="5">
    <source>
        <dbReference type="ARBA" id="ARBA00023136"/>
    </source>
</evidence>
<dbReference type="KEGG" id="pbap:Pla133_21070"/>
<proteinExistence type="predicted"/>
<name>A0A518BJ76_9BACT</name>
<dbReference type="GO" id="GO:0140359">
    <property type="term" value="F:ABC-type transporter activity"/>
    <property type="evidence" value="ECO:0007669"/>
    <property type="project" value="InterPro"/>
</dbReference>
<comment type="subcellular location">
    <subcellularLocation>
        <location evidence="1">Cell membrane</location>
        <topology evidence="1">Multi-pass membrane protein</topology>
    </subcellularLocation>
</comment>
<sequence>MTPILAVARRELAAALESPTAWIATAAFVAALHGLFFVVGYPIGQLQLPPFWAGGTASLAVAFAWIPPLLVGLAPALAMSAWAEERRSGTEELLLAWPIRSGEAVIAKFLAGWALLALLIVVAIAPLALVVASLGDLDWGATLTGIAGAIVLGGACLSIGHLVSALAREQLEAFLIGSLTLGALWALGLAIGNLPAPAAALAHLFSPAAHYLDGAAVGLLDLRDGVYFALLTAAALRVTYLAVEGRRSR</sequence>
<gene>
    <name evidence="7" type="ORF">Pla133_21070</name>
</gene>
<feature type="transmembrane region" description="Helical" evidence="6">
    <location>
        <begin position="55"/>
        <end position="78"/>
    </location>
</feature>